<dbReference type="Proteomes" id="UP000186455">
    <property type="component" value="Unassembled WGS sequence"/>
</dbReference>
<sequence>MTQQPMNSAPSADEATAYLEAVRGRLRADGCSVTKATWGDHQVVLGSRSDRKARWMGTKAELFVLAAAVPEVDARSLAGFTEWAMAFARSVRTGVAGARNAASVLPALISGSVQPEAVNWAAADARLLGATVIGRPITVEVLAPGSARVTVYQGRPMYGGMFTGHVLEKAARYFP</sequence>
<dbReference type="EMBL" id="LFBV01000009">
    <property type="protein sequence ID" value="OKH91448.1"/>
    <property type="molecule type" value="Genomic_DNA"/>
</dbReference>
<proteinExistence type="predicted"/>
<organism evidence="1 2">
    <name type="scientific">Streptomyces uncialis</name>
    <dbReference type="NCBI Taxonomy" id="1048205"/>
    <lineage>
        <taxon>Bacteria</taxon>
        <taxon>Bacillati</taxon>
        <taxon>Actinomycetota</taxon>
        <taxon>Actinomycetes</taxon>
        <taxon>Kitasatosporales</taxon>
        <taxon>Streptomycetaceae</taxon>
        <taxon>Streptomyces</taxon>
    </lineage>
</organism>
<reference evidence="1 2" key="1">
    <citation type="submission" date="2015-06" db="EMBL/GenBank/DDBJ databases">
        <title>Cloning and characterization of the uncialamcin biosynthetic gene cluster.</title>
        <authorList>
            <person name="Yan X."/>
            <person name="Huang T."/>
            <person name="Ge H."/>
            <person name="Shen B."/>
        </authorList>
    </citation>
    <scope>NUCLEOTIDE SEQUENCE [LARGE SCALE GENOMIC DNA]</scope>
    <source>
        <strain evidence="1 2">DCA2648</strain>
    </source>
</reference>
<keyword evidence="2" id="KW-1185">Reference proteome</keyword>
<comment type="caution">
    <text evidence="1">The sequence shown here is derived from an EMBL/GenBank/DDBJ whole genome shotgun (WGS) entry which is preliminary data.</text>
</comment>
<evidence type="ECO:0000313" key="1">
    <source>
        <dbReference type="EMBL" id="OKH91448.1"/>
    </source>
</evidence>
<dbReference type="RefSeq" id="WP_073793128.1">
    <property type="nucleotide sequence ID" value="NZ_LFBV01000009.1"/>
</dbReference>
<accession>A0A1Q4V0T5</accession>
<gene>
    <name evidence="1" type="ORF">AB852_28180</name>
</gene>
<dbReference type="AlphaFoldDB" id="A0A1Q4V0T5"/>
<evidence type="ECO:0000313" key="2">
    <source>
        <dbReference type="Proteomes" id="UP000186455"/>
    </source>
</evidence>
<name>A0A1Q4V0T5_9ACTN</name>
<protein>
    <recommendedName>
        <fullName evidence="3">Levansucrase</fullName>
    </recommendedName>
</protein>
<evidence type="ECO:0008006" key="3">
    <source>
        <dbReference type="Google" id="ProtNLM"/>
    </source>
</evidence>